<dbReference type="EMBL" id="LAZR01028691">
    <property type="protein sequence ID" value="KKL61834.1"/>
    <property type="molecule type" value="Genomic_DNA"/>
</dbReference>
<proteinExistence type="predicted"/>
<protein>
    <submittedName>
        <fullName evidence="1">Uncharacterized protein</fullName>
    </submittedName>
</protein>
<comment type="caution">
    <text evidence="1">The sequence shown here is derived from an EMBL/GenBank/DDBJ whole genome shotgun (WGS) entry which is preliminary data.</text>
</comment>
<organism evidence="1">
    <name type="scientific">marine sediment metagenome</name>
    <dbReference type="NCBI Taxonomy" id="412755"/>
    <lineage>
        <taxon>unclassified sequences</taxon>
        <taxon>metagenomes</taxon>
        <taxon>ecological metagenomes</taxon>
    </lineage>
</organism>
<reference evidence="1" key="1">
    <citation type="journal article" date="2015" name="Nature">
        <title>Complex archaea that bridge the gap between prokaryotes and eukaryotes.</title>
        <authorList>
            <person name="Spang A."/>
            <person name="Saw J.H."/>
            <person name="Jorgensen S.L."/>
            <person name="Zaremba-Niedzwiedzka K."/>
            <person name="Martijn J."/>
            <person name="Lind A.E."/>
            <person name="van Eijk R."/>
            <person name="Schleper C."/>
            <person name="Guy L."/>
            <person name="Ettema T.J."/>
        </authorList>
    </citation>
    <scope>NUCLEOTIDE SEQUENCE</scope>
</reference>
<accession>A0A0F9DJN3</accession>
<dbReference type="AlphaFoldDB" id="A0A0F9DJN3"/>
<evidence type="ECO:0000313" key="1">
    <source>
        <dbReference type="EMBL" id="KKL61834.1"/>
    </source>
</evidence>
<name>A0A0F9DJN3_9ZZZZ</name>
<sequence>MTMDINKMVNDIIEMPDMENSDKVYMFIQLCDDQKLLDELNKQVMAQAVGIVPESLVHGFAYAVLKIAKPHLFEAPKGT</sequence>
<gene>
    <name evidence="1" type="ORF">LCGC14_2191360</name>
</gene>